<organism evidence="3 4">
    <name type="scientific">Allorhizobium taibaishanense</name>
    <dbReference type="NCBI Taxonomy" id="887144"/>
    <lineage>
        <taxon>Bacteria</taxon>
        <taxon>Pseudomonadati</taxon>
        <taxon>Pseudomonadota</taxon>
        <taxon>Alphaproteobacteria</taxon>
        <taxon>Hyphomicrobiales</taxon>
        <taxon>Rhizobiaceae</taxon>
        <taxon>Rhizobium/Agrobacterium group</taxon>
        <taxon>Allorhizobium</taxon>
    </lineage>
</organism>
<dbReference type="EMBL" id="MKIN01000027">
    <property type="protein sequence ID" value="OLP47710.1"/>
    <property type="molecule type" value="Genomic_DNA"/>
</dbReference>
<name>A0A1Q8ZZV7_9HYPH</name>
<sequence>MSLSFSTSLSMTGADLSAALRQLIETDVTAAAQRRSEADEAAPAAAAQDVIGSDAAETVAARPTSRREAGQ</sequence>
<evidence type="ECO:0000256" key="1">
    <source>
        <dbReference type="SAM" id="MobiDB-lite"/>
    </source>
</evidence>
<accession>A0A1Q8ZZV7</accession>
<evidence type="ECO:0000313" key="4">
    <source>
        <dbReference type="Proteomes" id="UP000185598"/>
    </source>
</evidence>
<dbReference type="Proteomes" id="UP000185598">
    <property type="component" value="Unassembled WGS sequence"/>
</dbReference>
<reference evidence="2 5" key="2">
    <citation type="submission" date="2020-08" db="EMBL/GenBank/DDBJ databases">
        <title>Genomic Encyclopedia of Type Strains, Phase IV (KMG-IV): sequencing the most valuable type-strain genomes for metagenomic binning, comparative biology and taxonomic classification.</title>
        <authorList>
            <person name="Goeker M."/>
        </authorList>
    </citation>
    <scope>NUCLEOTIDE SEQUENCE [LARGE SCALE GENOMIC DNA]</scope>
    <source>
        <strain evidence="2 5">DSM 100021</strain>
    </source>
</reference>
<dbReference type="Proteomes" id="UP000544107">
    <property type="component" value="Unassembled WGS sequence"/>
</dbReference>
<keyword evidence="4" id="KW-1185">Reference proteome</keyword>
<dbReference type="STRING" id="887144.BJF91_04815"/>
<feature type="region of interest" description="Disordered" evidence="1">
    <location>
        <begin position="30"/>
        <end position="71"/>
    </location>
</feature>
<gene>
    <name evidence="3" type="ORF">BJF91_04815</name>
    <name evidence="2" type="ORF">GGQ71_001571</name>
</gene>
<reference evidence="3 4" key="1">
    <citation type="submission" date="2016-09" db="EMBL/GenBank/DDBJ databases">
        <title>Rhizobium oryziradicis sp. nov., isolated from the root of rice.</title>
        <authorList>
            <person name="Zhao J."/>
            <person name="Zhang X."/>
        </authorList>
    </citation>
    <scope>NUCLEOTIDE SEQUENCE [LARGE SCALE GENOMIC DNA]</scope>
    <source>
        <strain evidence="3 4">14971</strain>
    </source>
</reference>
<dbReference type="RefSeq" id="WP_075616884.1">
    <property type="nucleotide sequence ID" value="NZ_JACIED010000002.1"/>
</dbReference>
<protein>
    <submittedName>
        <fullName evidence="3">Uncharacterized protein</fullName>
    </submittedName>
</protein>
<comment type="caution">
    <text evidence="3">The sequence shown here is derived from an EMBL/GenBank/DDBJ whole genome shotgun (WGS) entry which is preliminary data.</text>
</comment>
<dbReference type="EMBL" id="JACIED010000002">
    <property type="protein sequence ID" value="MBB4007308.1"/>
    <property type="molecule type" value="Genomic_DNA"/>
</dbReference>
<evidence type="ECO:0000313" key="5">
    <source>
        <dbReference type="Proteomes" id="UP000544107"/>
    </source>
</evidence>
<evidence type="ECO:0000313" key="3">
    <source>
        <dbReference type="EMBL" id="OLP47710.1"/>
    </source>
</evidence>
<evidence type="ECO:0000313" key="2">
    <source>
        <dbReference type="EMBL" id="MBB4007308.1"/>
    </source>
</evidence>
<proteinExistence type="predicted"/>
<dbReference type="AlphaFoldDB" id="A0A1Q8ZZV7"/>